<evidence type="ECO:0000313" key="3">
    <source>
        <dbReference type="Proteomes" id="UP000320582"/>
    </source>
</evidence>
<keyword evidence="3" id="KW-1185">Reference proteome</keyword>
<proteinExistence type="predicted"/>
<dbReference type="Pfam" id="PF07700">
    <property type="entry name" value="HNOB"/>
    <property type="match status" value="1"/>
</dbReference>
<dbReference type="SUPFAM" id="SSF111126">
    <property type="entry name" value="Ligand-binding domain in the NO signalling and Golgi transport"/>
    <property type="match status" value="1"/>
</dbReference>
<dbReference type="GO" id="GO:0004383">
    <property type="term" value="F:guanylate cyclase activity"/>
    <property type="evidence" value="ECO:0007669"/>
    <property type="project" value="TreeGrafter"/>
</dbReference>
<dbReference type="GO" id="GO:0008074">
    <property type="term" value="C:guanylate cyclase complex, soluble"/>
    <property type="evidence" value="ECO:0007669"/>
    <property type="project" value="TreeGrafter"/>
</dbReference>
<dbReference type="OrthoDB" id="981203at2"/>
<evidence type="ECO:0000259" key="1">
    <source>
        <dbReference type="Pfam" id="PF07700"/>
    </source>
</evidence>
<dbReference type="InterPro" id="IPR038158">
    <property type="entry name" value="H-NOX_domain_sf"/>
</dbReference>
<organism evidence="2 3">
    <name type="scientific">Roseinatronobacter monicus</name>
    <dbReference type="NCBI Taxonomy" id="393481"/>
    <lineage>
        <taxon>Bacteria</taxon>
        <taxon>Pseudomonadati</taxon>
        <taxon>Pseudomonadota</taxon>
        <taxon>Alphaproteobacteria</taxon>
        <taxon>Rhodobacterales</taxon>
        <taxon>Paracoccaceae</taxon>
        <taxon>Roseinatronobacter</taxon>
    </lineage>
</organism>
<reference evidence="2 3" key="1">
    <citation type="submission" date="2019-06" db="EMBL/GenBank/DDBJ databases">
        <title>Genomic Encyclopedia of Archaeal and Bacterial Type Strains, Phase II (KMG-II): from individual species to whole genera.</title>
        <authorList>
            <person name="Goeker M."/>
        </authorList>
    </citation>
    <scope>NUCLEOTIDE SEQUENCE [LARGE SCALE GENOMIC DNA]</scope>
    <source>
        <strain evidence="2 3">DSM 18423</strain>
    </source>
</reference>
<dbReference type="Proteomes" id="UP000320582">
    <property type="component" value="Unassembled WGS sequence"/>
</dbReference>
<dbReference type="GO" id="GO:0020037">
    <property type="term" value="F:heme binding"/>
    <property type="evidence" value="ECO:0007669"/>
    <property type="project" value="InterPro"/>
</dbReference>
<feature type="domain" description="Heme NO-binding" evidence="1">
    <location>
        <begin position="2"/>
        <end position="161"/>
    </location>
</feature>
<dbReference type="EMBL" id="VFPT01000001">
    <property type="protein sequence ID" value="TQM94151.1"/>
    <property type="molecule type" value="Genomic_DNA"/>
</dbReference>
<dbReference type="Gene3D" id="3.90.1520.10">
    <property type="entry name" value="H-NOX domain"/>
    <property type="match status" value="1"/>
</dbReference>
<name>A0A543KGE5_9RHOB</name>
<comment type="caution">
    <text evidence="2">The sequence shown here is derived from an EMBL/GenBank/DDBJ whole genome shotgun (WGS) entry which is preliminary data.</text>
</comment>
<dbReference type="AlphaFoldDB" id="A0A543KGE5"/>
<protein>
    <submittedName>
        <fullName evidence="2">Heme-NO-binding protein</fullName>
    </submittedName>
</protein>
<dbReference type="PANTHER" id="PTHR45655">
    <property type="entry name" value="GUANYLATE CYCLASE SOLUBLE SUBUNIT BETA-2"/>
    <property type="match status" value="1"/>
</dbReference>
<gene>
    <name evidence="2" type="ORF">BD293_2817</name>
</gene>
<evidence type="ECO:0000313" key="2">
    <source>
        <dbReference type="EMBL" id="TQM94151.1"/>
    </source>
</evidence>
<accession>A0A543KGE5</accession>
<sequence>MYGMIHQALRDMAIQHMGDAGWAALLQDAGLKQPLFIGMDYYSDETTMTLICLIAERLNMPLDAALHEFGGVWIDFAGASEYGRILQMAGDDFVTFLESLDRMHASIRSNMPKAEMPSFELISVDTEQMQLRYRSTRNGLAPFVQGILQAVAIRFKENVIISFHLEDGGALFIIKRTLHHE</sequence>
<dbReference type="RefSeq" id="WP_142082591.1">
    <property type="nucleotide sequence ID" value="NZ_VFPT01000001.1"/>
</dbReference>
<dbReference type="GO" id="GO:0019934">
    <property type="term" value="P:cGMP-mediated signaling"/>
    <property type="evidence" value="ECO:0007669"/>
    <property type="project" value="TreeGrafter"/>
</dbReference>
<dbReference type="PANTHER" id="PTHR45655:SF13">
    <property type="entry name" value="SOLUBLE GUANYLATE CYCLASE GCY-32-RELATED"/>
    <property type="match status" value="1"/>
</dbReference>
<dbReference type="InterPro" id="IPR011644">
    <property type="entry name" value="Heme_NO-bd"/>
</dbReference>
<dbReference type="InterPro" id="IPR024096">
    <property type="entry name" value="NO_sig/Golgi_transp_ligand-bd"/>
</dbReference>
<dbReference type="GO" id="GO:0070482">
    <property type="term" value="P:response to oxygen levels"/>
    <property type="evidence" value="ECO:0007669"/>
    <property type="project" value="TreeGrafter"/>
</dbReference>